<dbReference type="PANTHER" id="PTHR12027:SF70">
    <property type="entry name" value="PROTEIN WNT-16"/>
    <property type="match status" value="1"/>
</dbReference>
<dbReference type="EMBL" id="GU938471">
    <property type="protein sequence ID" value="ADF31345.1"/>
    <property type="molecule type" value="mRNA"/>
</dbReference>
<feature type="region of interest" description="Disordered" evidence="10">
    <location>
        <begin position="198"/>
        <end position="217"/>
    </location>
</feature>
<keyword evidence="7" id="KW-1015">Disulfide bond</keyword>
<dbReference type="CDD" id="cd19344">
    <property type="entry name" value="Wnt_Wnt16"/>
    <property type="match status" value="1"/>
</dbReference>
<dbReference type="GO" id="GO:0060070">
    <property type="term" value="P:canonical Wnt signaling pathway"/>
    <property type="evidence" value="ECO:0007669"/>
    <property type="project" value="TreeGrafter"/>
</dbReference>
<dbReference type="InterPro" id="IPR043158">
    <property type="entry name" value="Wnt_C"/>
</dbReference>
<keyword evidence="8" id="KW-0449">Lipoprotein</keyword>
<comment type="similarity">
    <text evidence="2 9">Belongs to the Wnt family.</text>
</comment>
<dbReference type="PRINTS" id="PR01349">
    <property type="entry name" value="WNTPROTEIN"/>
</dbReference>
<dbReference type="AlphaFoldDB" id="D5LLN3"/>
<evidence type="ECO:0000313" key="11">
    <source>
        <dbReference type="EMBL" id="ADF31345.1"/>
    </source>
</evidence>
<proteinExistence type="evidence at transcript level"/>
<evidence type="ECO:0000256" key="8">
    <source>
        <dbReference type="ARBA" id="ARBA00023288"/>
    </source>
</evidence>
<keyword evidence="4" id="KW-0964">Secreted</keyword>
<dbReference type="Pfam" id="PF00110">
    <property type="entry name" value="wnt"/>
    <property type="match status" value="1"/>
</dbReference>
<comment type="subcellular location">
    <subcellularLocation>
        <location evidence="1 9">Secreted</location>
        <location evidence="1 9">Extracellular space</location>
        <location evidence="1 9">Extracellular matrix</location>
    </subcellularLocation>
</comment>
<evidence type="ECO:0000256" key="3">
    <source>
        <dbReference type="ARBA" id="ARBA00022473"/>
    </source>
</evidence>
<evidence type="ECO:0000256" key="1">
    <source>
        <dbReference type="ARBA" id="ARBA00004498"/>
    </source>
</evidence>
<feature type="compositionally biased region" description="Basic and acidic residues" evidence="10">
    <location>
        <begin position="204"/>
        <end position="217"/>
    </location>
</feature>
<dbReference type="PROSITE" id="PS00246">
    <property type="entry name" value="WNT1"/>
    <property type="match status" value="1"/>
</dbReference>
<dbReference type="SMART" id="SM00097">
    <property type="entry name" value="WNT1"/>
    <property type="match status" value="1"/>
</dbReference>
<dbReference type="GO" id="GO:0045165">
    <property type="term" value="P:cell fate commitment"/>
    <property type="evidence" value="ECO:0007669"/>
    <property type="project" value="TreeGrafter"/>
</dbReference>
<dbReference type="GO" id="GO:0005125">
    <property type="term" value="F:cytokine activity"/>
    <property type="evidence" value="ECO:0007669"/>
    <property type="project" value="TreeGrafter"/>
</dbReference>
<evidence type="ECO:0000256" key="4">
    <source>
        <dbReference type="ARBA" id="ARBA00022525"/>
    </source>
</evidence>
<evidence type="ECO:0000256" key="6">
    <source>
        <dbReference type="ARBA" id="ARBA00022687"/>
    </source>
</evidence>
<keyword evidence="3 9" id="KW-0217">Developmental protein</keyword>
<dbReference type="GO" id="GO:0030182">
    <property type="term" value="P:neuron differentiation"/>
    <property type="evidence" value="ECO:0007669"/>
    <property type="project" value="TreeGrafter"/>
</dbReference>
<dbReference type="GO" id="GO:0005615">
    <property type="term" value="C:extracellular space"/>
    <property type="evidence" value="ECO:0007669"/>
    <property type="project" value="TreeGrafter"/>
</dbReference>
<accession>D5LLN3</accession>
<dbReference type="InterPro" id="IPR018161">
    <property type="entry name" value="Wnt_CS"/>
</dbReference>
<dbReference type="Gene3D" id="3.30.2460.20">
    <property type="match status" value="1"/>
</dbReference>
<keyword evidence="5" id="KW-0272">Extracellular matrix</keyword>
<protein>
    <recommendedName>
        <fullName evidence="9">Protein Wnt</fullName>
    </recommendedName>
</protein>
<evidence type="ECO:0000256" key="10">
    <source>
        <dbReference type="SAM" id="MobiDB-lite"/>
    </source>
</evidence>
<sequence>MFDARRRNRASVVCIACLLMTSSVAGHWMYLGVASLGQTDDFPGHESFADRSLSLGCGDLLGLNEKQRQDCEQNPATLDLVRLGAKIGIVECQFQFQNDRWNCSTAYANQTVFEHVVRQGTKETAFLHAVTTAGVVHAVTTACSNGDLTDCSCDVEGQAPSTDDSWQWGGCSDNVKFGISFAETFVDAADRSRHEVQQATAGGRIERGGEGEGGGEGKESVRILANLHNNEVGRKTMTVMMSMKCRCHGISGSCAVKTCWKSLPEFRKIGNNLKQKYENSVPIAPVSRPAALRRREKRMRRDPITELELVYVERSPNYCRQDPGRGIFGTKGRECKQASNGPDSCHSLCCGRGYSTQEIRFVEHCHCKFIWCCEVKCKTCETIVNKHRCK</sequence>
<evidence type="ECO:0000256" key="9">
    <source>
        <dbReference type="RuleBase" id="RU003500"/>
    </source>
</evidence>
<comment type="function">
    <text evidence="9">Ligand for members of the frizzled family of seven transmembrane receptors.</text>
</comment>
<evidence type="ECO:0000256" key="5">
    <source>
        <dbReference type="ARBA" id="ARBA00022530"/>
    </source>
</evidence>
<name>D5LLN3_9ANNE</name>
<dbReference type="GO" id="GO:0005109">
    <property type="term" value="F:frizzled binding"/>
    <property type="evidence" value="ECO:0007669"/>
    <property type="project" value="TreeGrafter"/>
</dbReference>
<dbReference type="InterPro" id="IPR005817">
    <property type="entry name" value="Wnt"/>
</dbReference>
<dbReference type="PANTHER" id="PTHR12027">
    <property type="entry name" value="WNT RELATED"/>
    <property type="match status" value="1"/>
</dbReference>
<evidence type="ECO:0000256" key="7">
    <source>
        <dbReference type="ARBA" id="ARBA00023157"/>
    </source>
</evidence>
<keyword evidence="6 9" id="KW-0879">Wnt signaling pathway</keyword>
<evidence type="ECO:0000256" key="2">
    <source>
        <dbReference type="ARBA" id="ARBA00005683"/>
    </source>
</evidence>
<dbReference type="FunFam" id="3.30.2460.20:FF:000001">
    <property type="entry name" value="Wnt homolog"/>
    <property type="match status" value="1"/>
</dbReference>
<reference evidence="11" key="1">
    <citation type="submission" date="2010-02" db="EMBL/GenBank/DDBJ databases">
        <authorList>
            <person name="Lee M.S."/>
            <person name="Tak E.S."/>
            <person name="Ahn C.H."/>
            <person name="Park S.C."/>
        </authorList>
    </citation>
    <scope>NUCLEOTIDE SEQUENCE</scope>
</reference>
<organism evidence="11">
    <name type="scientific">Perionyx excavatus</name>
    <name type="common">compost worm</name>
    <dbReference type="NCBI Taxonomy" id="168854"/>
    <lineage>
        <taxon>Eukaryota</taxon>
        <taxon>Metazoa</taxon>
        <taxon>Spiralia</taxon>
        <taxon>Lophotrochozoa</taxon>
        <taxon>Annelida</taxon>
        <taxon>Clitellata</taxon>
        <taxon>Oligochaeta</taxon>
        <taxon>Crassiclitellata</taxon>
        <taxon>Megascolecida</taxon>
        <taxon>Megascolecidae</taxon>
        <taxon>Perionyx</taxon>
    </lineage>
</organism>